<keyword evidence="3" id="KW-0132">Cell division</keyword>
<evidence type="ECO:0000313" key="12">
    <source>
        <dbReference type="EMBL" id="SEA55369.1"/>
    </source>
</evidence>
<proteinExistence type="predicted"/>
<dbReference type="Proteomes" id="UP000198820">
    <property type="component" value="Unassembled WGS sequence"/>
</dbReference>
<dbReference type="Pfam" id="PF02899">
    <property type="entry name" value="Phage_int_SAM_1"/>
    <property type="match status" value="1"/>
</dbReference>
<evidence type="ECO:0000256" key="2">
    <source>
        <dbReference type="ARBA" id="ARBA00022490"/>
    </source>
</evidence>
<dbReference type="PROSITE" id="PS51900">
    <property type="entry name" value="CB"/>
    <property type="match status" value="1"/>
</dbReference>
<evidence type="ECO:0000256" key="9">
    <source>
        <dbReference type="PROSITE-ProRule" id="PRU01248"/>
    </source>
</evidence>
<dbReference type="InterPro" id="IPR010998">
    <property type="entry name" value="Integrase_recombinase_N"/>
</dbReference>
<dbReference type="InterPro" id="IPR013762">
    <property type="entry name" value="Integrase-like_cat_sf"/>
</dbReference>
<dbReference type="Gene3D" id="1.10.443.10">
    <property type="entry name" value="Intergrase catalytic core"/>
    <property type="match status" value="1"/>
</dbReference>
<dbReference type="PANTHER" id="PTHR30349:SF77">
    <property type="entry name" value="TYROSINE RECOMBINASE XERC"/>
    <property type="match status" value="1"/>
</dbReference>
<dbReference type="GO" id="GO:0003677">
    <property type="term" value="F:DNA binding"/>
    <property type="evidence" value="ECO:0007669"/>
    <property type="project" value="UniProtKB-UniRule"/>
</dbReference>
<dbReference type="PROSITE" id="PS51898">
    <property type="entry name" value="TYR_RECOMBINASE"/>
    <property type="match status" value="1"/>
</dbReference>
<keyword evidence="7" id="KW-0233">DNA recombination</keyword>
<evidence type="ECO:0000259" key="11">
    <source>
        <dbReference type="PROSITE" id="PS51900"/>
    </source>
</evidence>
<evidence type="ECO:0000256" key="4">
    <source>
        <dbReference type="ARBA" id="ARBA00022829"/>
    </source>
</evidence>
<evidence type="ECO:0000313" key="13">
    <source>
        <dbReference type="Proteomes" id="UP000198820"/>
    </source>
</evidence>
<dbReference type="SUPFAM" id="SSF56349">
    <property type="entry name" value="DNA breaking-rejoining enzymes"/>
    <property type="match status" value="1"/>
</dbReference>
<dbReference type="InterPro" id="IPR011010">
    <property type="entry name" value="DNA_brk_join_enz"/>
</dbReference>
<dbReference type="InterPro" id="IPR044068">
    <property type="entry name" value="CB"/>
</dbReference>
<protein>
    <submittedName>
        <fullName evidence="12">Integrase/recombinase XerC</fullName>
    </submittedName>
</protein>
<feature type="domain" description="Tyr recombinase" evidence="10">
    <location>
        <begin position="106"/>
        <end position="287"/>
    </location>
</feature>
<evidence type="ECO:0000256" key="7">
    <source>
        <dbReference type="ARBA" id="ARBA00023172"/>
    </source>
</evidence>
<dbReference type="AlphaFoldDB" id="A0A1H4C4S9"/>
<dbReference type="InterPro" id="IPR004107">
    <property type="entry name" value="Integrase_SAM-like_N"/>
</dbReference>
<evidence type="ECO:0000256" key="8">
    <source>
        <dbReference type="ARBA" id="ARBA00023306"/>
    </source>
</evidence>
<organism evidence="12 13">
    <name type="scientific">Psychroflexus halocasei</name>
    <dbReference type="NCBI Taxonomy" id="908615"/>
    <lineage>
        <taxon>Bacteria</taxon>
        <taxon>Pseudomonadati</taxon>
        <taxon>Bacteroidota</taxon>
        <taxon>Flavobacteriia</taxon>
        <taxon>Flavobacteriales</taxon>
        <taxon>Flavobacteriaceae</taxon>
        <taxon>Psychroflexus</taxon>
    </lineage>
</organism>
<evidence type="ECO:0000256" key="6">
    <source>
        <dbReference type="ARBA" id="ARBA00023125"/>
    </source>
</evidence>
<dbReference type="STRING" id="908615.SAMN05421540_10743"/>
<keyword evidence="13" id="KW-1185">Reference proteome</keyword>
<dbReference type="InterPro" id="IPR002104">
    <property type="entry name" value="Integrase_catalytic"/>
</dbReference>
<comment type="subcellular location">
    <subcellularLocation>
        <location evidence="1">Cytoplasm</location>
    </subcellularLocation>
</comment>
<accession>A0A1H4C4S9</accession>
<sequence>MDYVSKFLDYLAFEKKYAKHTLTAYRADLLSFQKYVIQTYDSNQLGEVQYPMIRSWIVDLFDQDLSKSTINRKLTSLKVFYNYLFKIGEIKKSPMASHKSLKSQKQQELAFSSKEINGVFDLFDTETWQGQRDQLIVEILYATGMRRQELMNIEISDINFSQKQIKVLGKRNKERLVPVSENLLEKIRNHINRENDKAESRTTYLITTEKGKQAYPNLIYRVVNSYFKSVSVKQKCSPHMIRHSFATHLLEKGADLVSIKELMGHDSLASTQHYTKNNLVKLKQVVRNKHPRSVFRNKNEKK</sequence>
<keyword evidence="8" id="KW-0131">Cell cycle</keyword>
<gene>
    <name evidence="12" type="ORF">SAMN05421540_10743</name>
</gene>
<name>A0A1H4C4S9_9FLAO</name>
<keyword evidence="2" id="KW-0963">Cytoplasm</keyword>
<dbReference type="Pfam" id="PF00589">
    <property type="entry name" value="Phage_integrase"/>
    <property type="match status" value="1"/>
</dbReference>
<dbReference type="Gene3D" id="1.10.150.130">
    <property type="match status" value="1"/>
</dbReference>
<keyword evidence="4" id="KW-0159">Chromosome partition</keyword>
<dbReference type="EMBL" id="FNQF01000007">
    <property type="protein sequence ID" value="SEA55369.1"/>
    <property type="molecule type" value="Genomic_DNA"/>
</dbReference>
<evidence type="ECO:0000256" key="1">
    <source>
        <dbReference type="ARBA" id="ARBA00004496"/>
    </source>
</evidence>
<feature type="domain" description="Core-binding (CB)" evidence="11">
    <location>
        <begin position="1"/>
        <end position="85"/>
    </location>
</feature>
<keyword evidence="6 9" id="KW-0238">DNA-binding</keyword>
<dbReference type="GO" id="GO:0051301">
    <property type="term" value="P:cell division"/>
    <property type="evidence" value="ECO:0007669"/>
    <property type="project" value="UniProtKB-KW"/>
</dbReference>
<dbReference type="GO" id="GO:0007059">
    <property type="term" value="P:chromosome segregation"/>
    <property type="evidence" value="ECO:0007669"/>
    <property type="project" value="UniProtKB-KW"/>
</dbReference>
<reference evidence="12 13" key="1">
    <citation type="submission" date="2016-10" db="EMBL/GenBank/DDBJ databases">
        <authorList>
            <person name="de Groot N.N."/>
        </authorList>
    </citation>
    <scope>NUCLEOTIDE SEQUENCE [LARGE SCALE GENOMIC DNA]</scope>
    <source>
        <strain evidence="12 13">DSM 23581</strain>
    </source>
</reference>
<evidence type="ECO:0000259" key="10">
    <source>
        <dbReference type="PROSITE" id="PS51898"/>
    </source>
</evidence>
<dbReference type="InterPro" id="IPR050090">
    <property type="entry name" value="Tyrosine_recombinase_XerCD"/>
</dbReference>
<dbReference type="GO" id="GO:0005737">
    <property type="term" value="C:cytoplasm"/>
    <property type="evidence" value="ECO:0007669"/>
    <property type="project" value="UniProtKB-SubCell"/>
</dbReference>
<evidence type="ECO:0000256" key="5">
    <source>
        <dbReference type="ARBA" id="ARBA00022908"/>
    </source>
</evidence>
<keyword evidence="5" id="KW-0229">DNA integration</keyword>
<evidence type="ECO:0000256" key="3">
    <source>
        <dbReference type="ARBA" id="ARBA00022618"/>
    </source>
</evidence>
<dbReference type="RefSeq" id="WP_093244412.1">
    <property type="nucleotide sequence ID" value="NZ_FNQF01000007.1"/>
</dbReference>
<dbReference type="PANTHER" id="PTHR30349">
    <property type="entry name" value="PHAGE INTEGRASE-RELATED"/>
    <property type="match status" value="1"/>
</dbReference>
<dbReference type="GO" id="GO:0006310">
    <property type="term" value="P:DNA recombination"/>
    <property type="evidence" value="ECO:0007669"/>
    <property type="project" value="UniProtKB-KW"/>
</dbReference>
<dbReference type="GO" id="GO:0015074">
    <property type="term" value="P:DNA integration"/>
    <property type="evidence" value="ECO:0007669"/>
    <property type="project" value="UniProtKB-KW"/>
</dbReference>